<feature type="domain" description="Ice-binding protein C-terminal" evidence="2">
    <location>
        <begin position="203"/>
        <end position="227"/>
    </location>
</feature>
<dbReference type="Proteomes" id="UP000515292">
    <property type="component" value="Chromosome"/>
</dbReference>
<dbReference type="KEGG" id="sand:H3309_15835"/>
<feature type="chain" id="PRO_5028966803" evidence="1">
    <location>
        <begin position="21"/>
        <end position="231"/>
    </location>
</feature>
<proteinExistence type="predicted"/>
<keyword evidence="4" id="KW-1185">Reference proteome</keyword>
<dbReference type="EMBL" id="CP059851">
    <property type="protein sequence ID" value="QMW22749.1"/>
    <property type="molecule type" value="Genomic_DNA"/>
</dbReference>
<reference evidence="3 4" key="1">
    <citation type="submission" date="2020-07" db="EMBL/GenBank/DDBJ databases">
        <title>Complete genome sequence for Sandaracinobacter sp. M6.</title>
        <authorList>
            <person name="Tang Y."/>
            <person name="Liu Q."/>
            <person name="Guo Z."/>
            <person name="Lei P."/>
            <person name="Huang B."/>
        </authorList>
    </citation>
    <scope>NUCLEOTIDE SEQUENCE [LARGE SCALE GENOMIC DNA]</scope>
    <source>
        <strain evidence="3 4">M6</strain>
    </source>
</reference>
<dbReference type="InterPro" id="IPR013424">
    <property type="entry name" value="Ice-binding_C"/>
</dbReference>
<dbReference type="Pfam" id="PF07589">
    <property type="entry name" value="PEP-CTERM"/>
    <property type="match status" value="1"/>
</dbReference>
<keyword evidence="1" id="KW-0732">Signal</keyword>
<evidence type="ECO:0000313" key="4">
    <source>
        <dbReference type="Proteomes" id="UP000515292"/>
    </source>
</evidence>
<evidence type="ECO:0000259" key="2">
    <source>
        <dbReference type="Pfam" id="PF07589"/>
    </source>
</evidence>
<name>A0A7G5IHA7_9SPHN</name>
<sequence length="231" mass="23643">MKLRLFAAVAAACLAIPASAATLLGPSPYLSFADSPFNGGTFSLFTLQTFDNQGLDTSEVTASAGSWLNFGTLIDSVGGNGSTPGSWYSNGSYSVTFSFANYAALHGALPTHAGIVWTDLGFSDGECCGSFAGVGPVRFSAVDGLGNALGTLSATVGDGVANGTTAEDRFFGVINPGGIGSITITMPFSTDWEVDHLQYGSMVPEPATWAMLIAGFGLVGGTLRRRRAAIA</sequence>
<dbReference type="NCBIfam" id="NF035944">
    <property type="entry name" value="PEPxxWA-CTERM"/>
    <property type="match status" value="1"/>
</dbReference>
<evidence type="ECO:0000256" key="1">
    <source>
        <dbReference type="SAM" id="SignalP"/>
    </source>
</evidence>
<feature type="signal peptide" evidence="1">
    <location>
        <begin position="1"/>
        <end position="20"/>
    </location>
</feature>
<organism evidence="3 4">
    <name type="scientific">Sandaracinobacteroides saxicola</name>
    <dbReference type="NCBI Taxonomy" id="2759707"/>
    <lineage>
        <taxon>Bacteria</taxon>
        <taxon>Pseudomonadati</taxon>
        <taxon>Pseudomonadota</taxon>
        <taxon>Alphaproteobacteria</taxon>
        <taxon>Sphingomonadales</taxon>
        <taxon>Sphingosinicellaceae</taxon>
        <taxon>Sandaracinobacteroides</taxon>
    </lineage>
</organism>
<dbReference type="RefSeq" id="WP_182295941.1">
    <property type="nucleotide sequence ID" value="NZ_CP059851.1"/>
</dbReference>
<dbReference type="NCBIfam" id="TIGR02595">
    <property type="entry name" value="PEP_CTERM"/>
    <property type="match status" value="1"/>
</dbReference>
<accession>A0A7G5IHA7</accession>
<gene>
    <name evidence="3" type="ORF">H3309_15835</name>
</gene>
<evidence type="ECO:0000313" key="3">
    <source>
        <dbReference type="EMBL" id="QMW22749.1"/>
    </source>
</evidence>
<dbReference type="AlphaFoldDB" id="A0A7G5IHA7"/>
<protein>
    <submittedName>
        <fullName evidence="3">PEP-CTERM sorting domain-containing protein</fullName>
    </submittedName>
</protein>